<proteinExistence type="evidence at transcript level"/>
<sequence>MDLYSIRNQRISPNYEFPLHCFRSARAWHSLLAERHTEERFWKKKSGFPYVTKSPSFYADFFSATLATIVSYFSAEVTQGI</sequence>
<accession>I3T4K3</accession>
<reference evidence="1" key="1">
    <citation type="submission" date="2012-05" db="EMBL/GenBank/DDBJ databases">
        <authorList>
            <person name="Krishnakumar V."/>
            <person name="Cheung F."/>
            <person name="Xiao Y."/>
            <person name="Chan A."/>
            <person name="Moskal W.A."/>
            <person name="Town C.D."/>
        </authorList>
    </citation>
    <scope>NUCLEOTIDE SEQUENCE</scope>
</reference>
<dbReference type="AlphaFoldDB" id="I3T4K3"/>
<protein>
    <submittedName>
        <fullName evidence="1">Uncharacterized protein</fullName>
    </submittedName>
</protein>
<organism evidence="1">
    <name type="scientific">Lotus japonicus</name>
    <name type="common">Lotus corniculatus var. japonicus</name>
    <dbReference type="NCBI Taxonomy" id="34305"/>
    <lineage>
        <taxon>Eukaryota</taxon>
        <taxon>Viridiplantae</taxon>
        <taxon>Streptophyta</taxon>
        <taxon>Embryophyta</taxon>
        <taxon>Tracheophyta</taxon>
        <taxon>Spermatophyta</taxon>
        <taxon>Magnoliopsida</taxon>
        <taxon>eudicotyledons</taxon>
        <taxon>Gunneridae</taxon>
        <taxon>Pentapetalae</taxon>
        <taxon>rosids</taxon>
        <taxon>fabids</taxon>
        <taxon>Fabales</taxon>
        <taxon>Fabaceae</taxon>
        <taxon>Papilionoideae</taxon>
        <taxon>50 kb inversion clade</taxon>
        <taxon>NPAAA clade</taxon>
        <taxon>Hologalegina</taxon>
        <taxon>robinioid clade</taxon>
        <taxon>Loteae</taxon>
        <taxon>Lotus</taxon>
    </lineage>
</organism>
<name>I3T4K3_LOTJA</name>
<dbReference type="EMBL" id="BT147651">
    <property type="protein sequence ID" value="AFK47445.1"/>
    <property type="molecule type" value="mRNA"/>
</dbReference>
<evidence type="ECO:0000313" key="1">
    <source>
        <dbReference type="EMBL" id="AFK47445.1"/>
    </source>
</evidence>